<feature type="transmembrane region" description="Helical" evidence="12">
    <location>
        <begin position="351"/>
        <end position="370"/>
    </location>
</feature>
<dbReference type="GO" id="GO:0005886">
    <property type="term" value="C:plasma membrane"/>
    <property type="evidence" value="ECO:0007669"/>
    <property type="project" value="UniProtKB-SubCell"/>
</dbReference>
<feature type="chain" id="PRO_5014567355" description="Ionotropic glutamate receptor L-glutamate and glycine-binding domain-containing protein" evidence="13">
    <location>
        <begin position="16"/>
        <end position="564"/>
    </location>
</feature>
<dbReference type="EMBL" id="DS233070">
    <property type="protein sequence ID" value="EDS27852.1"/>
    <property type="molecule type" value="Genomic_DNA"/>
</dbReference>
<dbReference type="VEuPathDB" id="VectorBase:CQUJHB008207"/>
<evidence type="ECO:0000256" key="7">
    <source>
        <dbReference type="ARBA" id="ARBA00023136"/>
    </source>
</evidence>
<keyword evidence="2" id="KW-0813">Transport</keyword>
<evidence type="ECO:0000256" key="9">
    <source>
        <dbReference type="ARBA" id="ARBA00023180"/>
    </source>
</evidence>
<evidence type="ECO:0000313" key="15">
    <source>
        <dbReference type="EMBL" id="EDS27852.1"/>
    </source>
</evidence>
<reference evidence="16" key="2">
    <citation type="submission" date="2020-05" db="UniProtKB">
        <authorList>
            <consortium name="EnsemblMetazoa"/>
        </authorList>
    </citation>
    <scope>IDENTIFICATION</scope>
    <source>
        <strain evidence="16">JHB</strain>
    </source>
</reference>
<evidence type="ECO:0000256" key="13">
    <source>
        <dbReference type="SAM" id="SignalP"/>
    </source>
</evidence>
<evidence type="ECO:0000256" key="4">
    <source>
        <dbReference type="ARBA" id="ARBA00022692"/>
    </source>
</evidence>
<dbReference type="OrthoDB" id="8050636at2759"/>
<keyword evidence="10" id="KW-1071">Ligand-gated ion channel</keyword>
<keyword evidence="11" id="KW-0407">Ion channel</keyword>
<evidence type="ECO:0000313" key="16">
    <source>
        <dbReference type="EnsemblMetazoa" id="CPIJ018164-PA"/>
    </source>
</evidence>
<sequence>MQTLFLIAYVVTVSGTNLENTLVEMFRKYAPSIQSTHNPLLIEQSSSDQQFKYAQLDLIHQVLLQLDTEMHQVQFDVRGKPSANTLILVDGFEAFRRFVRGWNRMRYVRGGYYWIVYQRHRQVDRAEIFNLWPYSQTHCGDVESVLVDWRSTDMLVDRLGDFYGCALRVGTFDNPPFVLLDGDKMGSTSMLGFEGMLVNILAKKLNFSVEVITPPDNDQWGFPRTDGNSTGLMKLMVDETVHFGICSIGYMEDRIAVLLPGFQHYTSYIVFAVPSGRPYSSFEKLFLPFEWKTWYALFGTLLASLAVIMIINTSSAPVKEHIYGGGISYPLTNLINLLFRGPLHKHPKGSFPLALLMLWLTFTLVIRTAYQGSLYKYLQVPKNFSAPLTMDAIDKSGLEYYMYEIAAAFFADYPNVLARTHYLPFDISLSDAIDQVGRDVLSGVVLCTYSPAEEFVWATKEYVLGVSMAVYYPTRTYLRDTFDRHIQIIDSTGLLQHWAGQSADYDFTSDRRGVAVNRALSVADLLGSFQILGVLNGGAVVMFALEMVGLKCRLILRLVDWLQG</sequence>
<keyword evidence="17" id="KW-1185">Reference proteome</keyword>
<keyword evidence="8" id="KW-0675">Receptor</keyword>
<dbReference type="InterPro" id="IPR052192">
    <property type="entry name" value="Insect_Ionotropic_Sensory_Rcpt"/>
</dbReference>
<gene>
    <name evidence="16" type="primary">6052653</name>
    <name evidence="15" type="ORF">CpipJ_CPIJ018164</name>
</gene>
<evidence type="ECO:0000256" key="11">
    <source>
        <dbReference type="ARBA" id="ARBA00023303"/>
    </source>
</evidence>
<dbReference type="Proteomes" id="UP000002320">
    <property type="component" value="Unassembled WGS sequence"/>
</dbReference>
<dbReference type="OMA" id="PFQPVQF"/>
<dbReference type="AlphaFoldDB" id="B0XGW5"/>
<keyword evidence="3" id="KW-1003">Cell membrane</keyword>
<keyword evidence="7 12" id="KW-0472">Membrane</keyword>
<feature type="transmembrane region" description="Helical" evidence="12">
    <location>
        <begin position="321"/>
        <end position="339"/>
    </location>
</feature>
<evidence type="ECO:0000259" key="14">
    <source>
        <dbReference type="SMART" id="SM00918"/>
    </source>
</evidence>
<dbReference type="InterPro" id="IPR019594">
    <property type="entry name" value="Glu/Gly-bd"/>
</dbReference>
<evidence type="ECO:0000256" key="8">
    <source>
        <dbReference type="ARBA" id="ARBA00023170"/>
    </source>
</evidence>
<keyword evidence="4 12" id="KW-0812">Transmembrane</keyword>
<dbReference type="KEGG" id="cqu:CpipJ_CPIJ018164"/>
<evidence type="ECO:0000313" key="17">
    <source>
        <dbReference type="Proteomes" id="UP000002320"/>
    </source>
</evidence>
<dbReference type="PANTHER" id="PTHR42643">
    <property type="entry name" value="IONOTROPIC RECEPTOR 20A-RELATED"/>
    <property type="match status" value="1"/>
</dbReference>
<keyword evidence="6" id="KW-0406">Ion transport</keyword>
<reference evidence="15" key="1">
    <citation type="submission" date="2007-03" db="EMBL/GenBank/DDBJ databases">
        <title>Annotation of Culex pipiens quinquefasciatus.</title>
        <authorList>
            <consortium name="The Broad Institute Genome Sequencing Platform"/>
            <person name="Atkinson P.W."/>
            <person name="Hemingway J."/>
            <person name="Christensen B.M."/>
            <person name="Higgs S."/>
            <person name="Kodira C."/>
            <person name="Hannick L."/>
            <person name="Megy K."/>
            <person name="O'Leary S."/>
            <person name="Pearson M."/>
            <person name="Haas B.J."/>
            <person name="Mauceli E."/>
            <person name="Wortman J.R."/>
            <person name="Lee N.H."/>
            <person name="Guigo R."/>
            <person name="Stanke M."/>
            <person name="Alvarado L."/>
            <person name="Amedeo P."/>
            <person name="Antoine C.H."/>
            <person name="Arensburger P."/>
            <person name="Bidwell S.L."/>
            <person name="Crawford M."/>
            <person name="Camaro F."/>
            <person name="Devon K."/>
            <person name="Engels R."/>
            <person name="Hammond M."/>
            <person name="Howarth C."/>
            <person name="Koehrsen M."/>
            <person name="Lawson D."/>
            <person name="Montgomery P."/>
            <person name="Nene V."/>
            <person name="Nusbaum C."/>
            <person name="Puiu D."/>
            <person name="Romero-Severson J."/>
            <person name="Severson D.W."/>
            <person name="Shumway M."/>
            <person name="Sisk P."/>
            <person name="Stolte C."/>
            <person name="Zeng Q."/>
            <person name="Eisenstadt E."/>
            <person name="Fraser-Liggett C."/>
            <person name="Strausberg R."/>
            <person name="Galagan J."/>
            <person name="Birren B."/>
            <person name="Collins F.H."/>
        </authorList>
    </citation>
    <scope>NUCLEOTIDE SEQUENCE [LARGE SCALE GENOMIC DNA]</scope>
    <source>
        <strain evidence="15">JHB</strain>
    </source>
</reference>
<dbReference type="VEuPathDB" id="VectorBase:CPIJ018164"/>
<dbReference type="eggNOG" id="KOG1052">
    <property type="taxonomic scope" value="Eukaryota"/>
</dbReference>
<evidence type="ECO:0000256" key="2">
    <source>
        <dbReference type="ARBA" id="ARBA00022448"/>
    </source>
</evidence>
<feature type="transmembrane region" description="Helical" evidence="12">
    <location>
        <begin position="294"/>
        <end position="315"/>
    </location>
</feature>
<comment type="subcellular location">
    <subcellularLocation>
        <location evidence="1">Cell membrane</location>
        <topology evidence="1">Multi-pass membrane protein</topology>
    </subcellularLocation>
</comment>
<dbReference type="SMART" id="SM00918">
    <property type="entry name" value="Lig_chan-Glu_bd"/>
    <property type="match status" value="1"/>
</dbReference>
<feature type="signal peptide" evidence="13">
    <location>
        <begin position="1"/>
        <end position="15"/>
    </location>
</feature>
<dbReference type="SUPFAM" id="SSF53850">
    <property type="entry name" value="Periplasmic binding protein-like II"/>
    <property type="match status" value="1"/>
</dbReference>
<feature type="transmembrane region" description="Helical" evidence="12">
    <location>
        <begin position="529"/>
        <end position="548"/>
    </location>
</feature>
<feature type="domain" description="Ionotropic glutamate receptor L-glutamate and glycine-binding" evidence="14">
    <location>
        <begin position="176"/>
        <end position="238"/>
    </location>
</feature>
<protein>
    <recommendedName>
        <fullName evidence="14">Ionotropic glutamate receptor L-glutamate and glycine-binding domain-containing protein</fullName>
    </recommendedName>
</protein>
<dbReference type="Pfam" id="PF24061">
    <property type="entry name" value="LBD_receptor"/>
    <property type="match status" value="1"/>
</dbReference>
<accession>B0XGW5</accession>
<evidence type="ECO:0000256" key="12">
    <source>
        <dbReference type="SAM" id="Phobius"/>
    </source>
</evidence>
<keyword evidence="5 12" id="KW-1133">Transmembrane helix</keyword>
<evidence type="ECO:0000256" key="5">
    <source>
        <dbReference type="ARBA" id="ARBA00022989"/>
    </source>
</evidence>
<dbReference type="HOGENOM" id="CLU_028770_0_0_1"/>
<dbReference type="Gene3D" id="1.10.287.70">
    <property type="match status" value="1"/>
</dbReference>
<name>B0XGW5_CULQU</name>
<dbReference type="InterPro" id="IPR056198">
    <property type="entry name" value="LBD_receptor"/>
</dbReference>
<dbReference type="GO" id="GO:0015276">
    <property type="term" value="F:ligand-gated monoatomic ion channel activity"/>
    <property type="evidence" value="ECO:0007669"/>
    <property type="project" value="InterPro"/>
</dbReference>
<keyword evidence="13" id="KW-0732">Signal</keyword>
<evidence type="ECO:0000256" key="10">
    <source>
        <dbReference type="ARBA" id="ARBA00023286"/>
    </source>
</evidence>
<evidence type="ECO:0000256" key="1">
    <source>
        <dbReference type="ARBA" id="ARBA00004651"/>
    </source>
</evidence>
<proteinExistence type="predicted"/>
<keyword evidence="9" id="KW-0325">Glycoprotein</keyword>
<dbReference type="PANTHER" id="PTHR42643:SF30">
    <property type="entry name" value="IONOTROPIC RECEPTOR 40A-RELATED"/>
    <property type="match status" value="1"/>
</dbReference>
<dbReference type="EnsemblMetazoa" id="CPIJ018164-RA">
    <property type="protein sequence ID" value="CPIJ018164-PA"/>
    <property type="gene ID" value="CPIJ018164"/>
</dbReference>
<evidence type="ECO:0000256" key="3">
    <source>
        <dbReference type="ARBA" id="ARBA00022475"/>
    </source>
</evidence>
<dbReference type="InParanoid" id="B0XGW5"/>
<evidence type="ECO:0000256" key="6">
    <source>
        <dbReference type="ARBA" id="ARBA00023065"/>
    </source>
</evidence>
<dbReference type="Gene3D" id="3.40.190.10">
    <property type="entry name" value="Periplasmic binding protein-like II"/>
    <property type="match status" value="1"/>
</dbReference>
<organism>
    <name type="scientific">Culex quinquefasciatus</name>
    <name type="common">Southern house mosquito</name>
    <name type="synonym">Culex pungens</name>
    <dbReference type="NCBI Taxonomy" id="7176"/>
    <lineage>
        <taxon>Eukaryota</taxon>
        <taxon>Metazoa</taxon>
        <taxon>Ecdysozoa</taxon>
        <taxon>Arthropoda</taxon>
        <taxon>Hexapoda</taxon>
        <taxon>Insecta</taxon>
        <taxon>Pterygota</taxon>
        <taxon>Neoptera</taxon>
        <taxon>Endopterygota</taxon>
        <taxon>Diptera</taxon>
        <taxon>Nematocera</taxon>
        <taxon>Culicoidea</taxon>
        <taxon>Culicidae</taxon>
        <taxon>Culicinae</taxon>
        <taxon>Culicini</taxon>
        <taxon>Culex</taxon>
        <taxon>Culex</taxon>
    </lineage>
</organism>